<reference evidence="1" key="2">
    <citation type="journal article" date="2015" name="Fish Shellfish Immunol.">
        <title>Early steps in the European eel (Anguilla anguilla)-Vibrio vulnificus interaction in the gills: Role of the RtxA13 toxin.</title>
        <authorList>
            <person name="Callol A."/>
            <person name="Pajuelo D."/>
            <person name="Ebbesson L."/>
            <person name="Teles M."/>
            <person name="MacKenzie S."/>
            <person name="Amaro C."/>
        </authorList>
    </citation>
    <scope>NUCLEOTIDE SEQUENCE</scope>
</reference>
<dbReference type="AlphaFoldDB" id="A0A0E9XE16"/>
<organism evidence="1">
    <name type="scientific">Anguilla anguilla</name>
    <name type="common">European freshwater eel</name>
    <name type="synonym">Muraena anguilla</name>
    <dbReference type="NCBI Taxonomy" id="7936"/>
    <lineage>
        <taxon>Eukaryota</taxon>
        <taxon>Metazoa</taxon>
        <taxon>Chordata</taxon>
        <taxon>Craniata</taxon>
        <taxon>Vertebrata</taxon>
        <taxon>Euteleostomi</taxon>
        <taxon>Actinopterygii</taxon>
        <taxon>Neopterygii</taxon>
        <taxon>Teleostei</taxon>
        <taxon>Anguilliformes</taxon>
        <taxon>Anguillidae</taxon>
        <taxon>Anguilla</taxon>
    </lineage>
</organism>
<accession>A0A0E9XE16</accession>
<sequence>MVLQNIPPRCRPFNLVGGNELRSSMRVVFFFFFFKCWSFRKTRKNLNSRQYPQKCLPTQFQNPVPYLCLNAHRFKLPQGHPPPRMGCS</sequence>
<proteinExistence type="predicted"/>
<dbReference type="EMBL" id="GBXM01007600">
    <property type="protein sequence ID" value="JAI00978.1"/>
    <property type="molecule type" value="Transcribed_RNA"/>
</dbReference>
<protein>
    <submittedName>
        <fullName evidence="1">Uncharacterized protein</fullName>
    </submittedName>
</protein>
<evidence type="ECO:0000313" key="1">
    <source>
        <dbReference type="EMBL" id="JAI00978.1"/>
    </source>
</evidence>
<name>A0A0E9XE16_ANGAN</name>
<reference evidence="1" key="1">
    <citation type="submission" date="2014-11" db="EMBL/GenBank/DDBJ databases">
        <authorList>
            <person name="Amaro Gonzalez C."/>
        </authorList>
    </citation>
    <scope>NUCLEOTIDE SEQUENCE</scope>
</reference>